<name>A0ABX8R047_9ACTN</name>
<dbReference type="SUPFAM" id="SSF50978">
    <property type="entry name" value="WD40 repeat-like"/>
    <property type="match status" value="1"/>
</dbReference>
<accession>A0ABX8R047</accession>
<dbReference type="Proteomes" id="UP001049518">
    <property type="component" value="Chromosome"/>
</dbReference>
<proteinExistence type="predicted"/>
<feature type="signal peptide" evidence="1">
    <location>
        <begin position="1"/>
        <end position="26"/>
    </location>
</feature>
<keyword evidence="1" id="KW-0732">Signal</keyword>
<protein>
    <submittedName>
        <fullName evidence="2">WD40 repeat domain-containing protein</fullName>
    </submittedName>
</protein>
<dbReference type="Gene3D" id="2.130.10.10">
    <property type="entry name" value="YVTN repeat-like/Quinoprotein amine dehydrogenase"/>
    <property type="match status" value="1"/>
</dbReference>
<dbReference type="RefSeq" id="WP_231329322.1">
    <property type="nucleotide sequence ID" value="NZ_CP059572.1"/>
</dbReference>
<dbReference type="InterPro" id="IPR015943">
    <property type="entry name" value="WD40/YVTN_repeat-like_dom_sf"/>
</dbReference>
<evidence type="ECO:0000313" key="2">
    <source>
        <dbReference type="EMBL" id="QXJ23634.1"/>
    </source>
</evidence>
<gene>
    <name evidence="2" type="ORF">AGRA3207_004816</name>
</gene>
<organism evidence="2 3">
    <name type="scientific">Actinomadura graeca</name>
    <dbReference type="NCBI Taxonomy" id="2750812"/>
    <lineage>
        <taxon>Bacteria</taxon>
        <taxon>Bacillati</taxon>
        <taxon>Actinomycetota</taxon>
        <taxon>Actinomycetes</taxon>
        <taxon>Streptosporangiales</taxon>
        <taxon>Thermomonosporaceae</taxon>
        <taxon>Actinomadura</taxon>
    </lineage>
</organism>
<reference evidence="2" key="1">
    <citation type="submission" date="2020-07" db="EMBL/GenBank/DDBJ databases">
        <authorList>
            <person name="Tarantini F.S."/>
            <person name="Hong K.W."/>
            <person name="Chan K.G."/>
        </authorList>
    </citation>
    <scope>NUCLEOTIDE SEQUENCE</scope>
    <source>
        <strain evidence="2">32-07</strain>
    </source>
</reference>
<sequence>MSASRRTVLLSGLALAAGTAAMPASAAPIGPRTGPLPPLLRSRAELASRGAREPGAAPTALPIQADGTTYQMAQALAWLDTGHFAVGRWDGSMSVFAYNPSAVSGPTIDVAVNSPSDQGVQMVAAVGGHLLASSNDDRSFILWKGFRDWASLRPKKIGFDPALGVATSGKTVTVAGQKILCVGHTTGRLTLWTVANGTATLRTTLDLRNPAPVNPWNLHDIRAIEPFGDTTVITGSEDGYLCAIDVRSGKILSQTVFNSDAQRGINDLDVRDDQLLVVNCSVGSKDRNLWLYSLDRTTGRPTLKTSTNLLVDDRRPQAFAFSVVWAAYPQGPCWFVSTEEGALWMGTPDLKVLGYQQVTAPLGSALGWTTNPGRLALVSHDLYEFTTGV</sequence>
<keyword evidence="3" id="KW-1185">Reference proteome</keyword>
<evidence type="ECO:0000256" key="1">
    <source>
        <dbReference type="SAM" id="SignalP"/>
    </source>
</evidence>
<dbReference type="PROSITE" id="PS51318">
    <property type="entry name" value="TAT"/>
    <property type="match status" value="1"/>
</dbReference>
<dbReference type="InterPro" id="IPR006311">
    <property type="entry name" value="TAT_signal"/>
</dbReference>
<dbReference type="InterPro" id="IPR036322">
    <property type="entry name" value="WD40_repeat_dom_sf"/>
</dbReference>
<dbReference type="EMBL" id="CP059572">
    <property type="protein sequence ID" value="QXJ23634.1"/>
    <property type="molecule type" value="Genomic_DNA"/>
</dbReference>
<feature type="chain" id="PRO_5046052279" evidence="1">
    <location>
        <begin position="27"/>
        <end position="389"/>
    </location>
</feature>
<evidence type="ECO:0000313" key="3">
    <source>
        <dbReference type="Proteomes" id="UP001049518"/>
    </source>
</evidence>